<protein>
    <submittedName>
        <fullName evidence="4">Thymine dioxygenase</fullName>
    </submittedName>
</protein>
<reference evidence="4 5" key="1">
    <citation type="submission" date="2021-08" db="EMBL/GenBank/DDBJ databases">
        <title>Draft Genome Sequence of Phanerochaete sordida strain YK-624.</title>
        <authorList>
            <person name="Mori T."/>
            <person name="Dohra H."/>
            <person name="Suzuki T."/>
            <person name="Kawagishi H."/>
            <person name="Hirai H."/>
        </authorList>
    </citation>
    <scope>NUCLEOTIDE SEQUENCE [LARGE SCALE GENOMIC DNA]</scope>
    <source>
        <strain evidence="4 5">YK-624</strain>
    </source>
</reference>
<dbReference type="GO" id="GO:0046872">
    <property type="term" value="F:metal ion binding"/>
    <property type="evidence" value="ECO:0007669"/>
    <property type="project" value="UniProtKB-KW"/>
</dbReference>
<dbReference type="OrthoDB" id="288590at2759"/>
<evidence type="ECO:0000313" key="5">
    <source>
        <dbReference type="Proteomes" id="UP000703269"/>
    </source>
</evidence>
<dbReference type="InterPro" id="IPR050231">
    <property type="entry name" value="Iron_ascorbate_oxido_reductase"/>
</dbReference>
<dbReference type="SUPFAM" id="SSF51197">
    <property type="entry name" value="Clavaminate synthase-like"/>
    <property type="match status" value="1"/>
</dbReference>
<proteinExistence type="inferred from homology"/>
<dbReference type="InterPro" id="IPR044861">
    <property type="entry name" value="IPNS-like_FE2OG_OXY"/>
</dbReference>
<dbReference type="Pfam" id="PF14226">
    <property type="entry name" value="DIOX_N"/>
    <property type="match status" value="1"/>
</dbReference>
<evidence type="ECO:0000313" key="4">
    <source>
        <dbReference type="EMBL" id="GJE85125.1"/>
    </source>
</evidence>
<feature type="domain" description="Fe2OG dioxygenase" evidence="3">
    <location>
        <begin position="206"/>
        <end position="320"/>
    </location>
</feature>
<accession>A0A9P3FZR7</accession>
<dbReference type="AlphaFoldDB" id="A0A9P3FZR7"/>
<dbReference type="Gene3D" id="2.60.120.330">
    <property type="entry name" value="B-lactam Antibiotic, Isopenicillin N Synthase, Chain"/>
    <property type="match status" value="1"/>
</dbReference>
<dbReference type="InterPro" id="IPR026992">
    <property type="entry name" value="DIOX_N"/>
</dbReference>
<feature type="compositionally biased region" description="Polar residues" evidence="2">
    <location>
        <begin position="1"/>
        <end position="23"/>
    </location>
</feature>
<evidence type="ECO:0000259" key="3">
    <source>
        <dbReference type="PROSITE" id="PS51471"/>
    </source>
</evidence>
<dbReference type="PROSITE" id="PS51471">
    <property type="entry name" value="FE2OG_OXY"/>
    <property type="match status" value="1"/>
</dbReference>
<keyword evidence="1" id="KW-0560">Oxidoreductase</keyword>
<dbReference type="InterPro" id="IPR027443">
    <property type="entry name" value="IPNS-like_sf"/>
</dbReference>
<comment type="similarity">
    <text evidence="1">Belongs to the iron/ascorbate-dependent oxidoreductase family.</text>
</comment>
<organism evidence="4 5">
    <name type="scientific">Phanerochaete sordida</name>
    <dbReference type="NCBI Taxonomy" id="48140"/>
    <lineage>
        <taxon>Eukaryota</taxon>
        <taxon>Fungi</taxon>
        <taxon>Dikarya</taxon>
        <taxon>Basidiomycota</taxon>
        <taxon>Agaricomycotina</taxon>
        <taxon>Agaricomycetes</taxon>
        <taxon>Polyporales</taxon>
        <taxon>Phanerochaetaceae</taxon>
        <taxon>Phanerochaete</taxon>
    </lineage>
</organism>
<name>A0A9P3FZR7_9APHY</name>
<dbReference type="EMBL" id="BPQB01000002">
    <property type="protein sequence ID" value="GJE85125.1"/>
    <property type="molecule type" value="Genomic_DNA"/>
</dbReference>
<evidence type="ECO:0000256" key="2">
    <source>
        <dbReference type="SAM" id="MobiDB-lite"/>
    </source>
</evidence>
<evidence type="ECO:0000256" key="1">
    <source>
        <dbReference type="RuleBase" id="RU003682"/>
    </source>
</evidence>
<keyword evidence="4" id="KW-0223">Dioxygenase</keyword>
<comment type="caution">
    <text evidence="4">The sequence shown here is derived from an EMBL/GenBank/DDBJ whole genome shotgun (WGS) entry which is preliminary data.</text>
</comment>
<dbReference type="GO" id="GO:0051213">
    <property type="term" value="F:dioxygenase activity"/>
    <property type="evidence" value="ECO:0007669"/>
    <property type="project" value="UniProtKB-KW"/>
</dbReference>
<feature type="region of interest" description="Disordered" evidence="2">
    <location>
        <begin position="1"/>
        <end position="24"/>
    </location>
</feature>
<keyword evidence="1" id="KW-0479">Metal-binding</keyword>
<gene>
    <name evidence="4" type="ORF">PsYK624_012030</name>
</gene>
<dbReference type="Proteomes" id="UP000703269">
    <property type="component" value="Unassembled WGS sequence"/>
</dbReference>
<keyword evidence="5" id="KW-1185">Reference proteome</keyword>
<sequence length="358" mass="39852">MTTTRRIGSSTTFPVSSTNTPKMSSVKVDEAGGISVVDFGSFLDGSRKQEVADAIVQSFKDIGFVYLINHGLAEAKVDSMFDWSKRFFAQPMDVKMLAPHPTSGSHHRGYSAPGVEKVVNHIFDPEELKKRRAQAPDLKENFECGREDDPVMPNIWLPDGVFPGFKEACMDFYWACHDVLEVNFLRALALGLELSEDYFLQYHSKADNQLRLLHYPSVAAEKLKNEEVTRIGAHSDFGSLTFLFQDAVGGLEVEDPHSPGQFRGATPVPGAVIVNAGDFLQRWSNDTLRSTVHRVRAPPGLTSADGMTPERYSIPYFCAPNFTTVVDCIPTTYSAERPKKYEPVSAAQYIIERLNANY</sequence>
<dbReference type="Pfam" id="PF03171">
    <property type="entry name" value="2OG-FeII_Oxy"/>
    <property type="match status" value="1"/>
</dbReference>
<dbReference type="PRINTS" id="PR00682">
    <property type="entry name" value="IPNSYNTHASE"/>
</dbReference>
<keyword evidence="1" id="KW-0408">Iron</keyword>
<dbReference type="InterPro" id="IPR005123">
    <property type="entry name" value="Oxoglu/Fe-dep_dioxygenase_dom"/>
</dbReference>
<dbReference type="PANTHER" id="PTHR47990">
    <property type="entry name" value="2-OXOGLUTARATE (2OG) AND FE(II)-DEPENDENT OXYGENASE SUPERFAMILY PROTEIN-RELATED"/>
    <property type="match status" value="1"/>
</dbReference>